<dbReference type="PANTHER" id="PTHR34587">
    <property type="entry name" value="VWFA DOMAIN-CONTAINING PROTEIN"/>
    <property type="match status" value="1"/>
</dbReference>
<keyword evidence="1" id="KW-0732">Signal</keyword>
<protein>
    <submittedName>
        <fullName evidence="2">Uncharacterized protein</fullName>
    </submittedName>
</protein>
<evidence type="ECO:0000313" key="2">
    <source>
        <dbReference type="EMBL" id="CCX33296.1"/>
    </source>
</evidence>
<dbReference type="AlphaFoldDB" id="U4LW73"/>
<feature type="signal peptide" evidence="1">
    <location>
        <begin position="1"/>
        <end position="18"/>
    </location>
</feature>
<organism evidence="2 3">
    <name type="scientific">Pyronema omphalodes (strain CBS 100304)</name>
    <name type="common">Pyronema confluens</name>
    <dbReference type="NCBI Taxonomy" id="1076935"/>
    <lineage>
        <taxon>Eukaryota</taxon>
        <taxon>Fungi</taxon>
        <taxon>Dikarya</taxon>
        <taxon>Ascomycota</taxon>
        <taxon>Pezizomycotina</taxon>
        <taxon>Pezizomycetes</taxon>
        <taxon>Pezizales</taxon>
        <taxon>Pyronemataceae</taxon>
        <taxon>Pyronema</taxon>
    </lineage>
</organism>
<gene>
    <name evidence="2" type="ORF">PCON_14336</name>
</gene>
<dbReference type="InterPro" id="IPR053216">
    <property type="entry name" value="Appressorial_penetr-assoc"/>
</dbReference>
<dbReference type="Proteomes" id="UP000018144">
    <property type="component" value="Unassembled WGS sequence"/>
</dbReference>
<sequence length="229" mass="23813">MQFSTLLNLAALVATAAAIPQPTSSVFMLDPKNFQPASTMNGKVGAGKPGHTLTNGSQNHHGSCNGIVMGEIPAKANMVSTIITYPAPGEVLAPKTTFTVKINVRNFVPGSFTNPDTTYYSAPQMLKDGKVLGHVHIVIQKLGDDNWAATNALDATGFAFFKGINDAGDGNGNLQTEVGGGLGPGFYRVCTMASAANHQPALMPVAQRGAQDDCTKFSVKKVGGSVDSC</sequence>
<evidence type="ECO:0000256" key="1">
    <source>
        <dbReference type="SAM" id="SignalP"/>
    </source>
</evidence>
<dbReference type="OrthoDB" id="2336871at2759"/>
<reference evidence="2 3" key="1">
    <citation type="journal article" date="2013" name="PLoS Genet.">
        <title>The genome and development-dependent transcriptomes of Pyronema confluens: a window into fungal evolution.</title>
        <authorList>
            <person name="Traeger S."/>
            <person name="Altegoer F."/>
            <person name="Freitag M."/>
            <person name="Gabaldon T."/>
            <person name="Kempken F."/>
            <person name="Kumar A."/>
            <person name="Marcet-Houben M."/>
            <person name="Poggeler S."/>
            <person name="Stajich J.E."/>
            <person name="Nowrousian M."/>
        </authorList>
    </citation>
    <scope>NUCLEOTIDE SEQUENCE [LARGE SCALE GENOMIC DNA]</scope>
    <source>
        <strain evidence="3">CBS 100304</strain>
        <tissue evidence="2">Vegetative mycelium</tissue>
    </source>
</reference>
<dbReference type="EMBL" id="HF936042">
    <property type="protein sequence ID" value="CCX33296.1"/>
    <property type="molecule type" value="Genomic_DNA"/>
</dbReference>
<name>U4LW73_PYROM</name>
<dbReference type="OMA" id="THQPVVM"/>
<dbReference type="PANTHER" id="PTHR34587:SF2">
    <property type="entry name" value="G-PROTEIN COUPLED RECEPTORS FAMILY 1 PROFILE DOMAIN-CONTAINING PROTEIN"/>
    <property type="match status" value="1"/>
</dbReference>
<dbReference type="eggNOG" id="ENOG502QU23">
    <property type="taxonomic scope" value="Eukaryota"/>
</dbReference>
<keyword evidence="3" id="KW-1185">Reference proteome</keyword>
<accession>U4LW73</accession>
<feature type="chain" id="PRO_5004652690" evidence="1">
    <location>
        <begin position="19"/>
        <end position="229"/>
    </location>
</feature>
<proteinExistence type="predicted"/>
<evidence type="ECO:0000313" key="3">
    <source>
        <dbReference type="Proteomes" id="UP000018144"/>
    </source>
</evidence>
<dbReference type="STRING" id="1076935.U4LW73"/>